<dbReference type="GO" id="GO:0004342">
    <property type="term" value="F:glucosamine-6-phosphate deaminase activity"/>
    <property type="evidence" value="ECO:0007669"/>
    <property type="project" value="UniProtKB-UniRule"/>
</dbReference>
<feature type="domain" description="Glucosamine/galactosamine-6-phosphate isomerase" evidence="2">
    <location>
        <begin position="11"/>
        <end position="226"/>
    </location>
</feature>
<evidence type="ECO:0000313" key="4">
    <source>
        <dbReference type="Proteomes" id="UP000230557"/>
    </source>
</evidence>
<dbReference type="PANTHER" id="PTHR42892">
    <property type="entry name" value="GLUCOSAMINE-6-PHOSPHATE DEAMINASE-LIKE PROTEIN BT_0258-RELATED"/>
    <property type="match status" value="1"/>
</dbReference>
<dbReference type="InterPro" id="IPR052960">
    <property type="entry name" value="GlcN6P_deaminase-like"/>
</dbReference>
<comment type="caution">
    <text evidence="3">The sequence shown here is derived from an EMBL/GenBank/DDBJ whole genome shotgun (WGS) entry which is preliminary data.</text>
</comment>
<evidence type="ECO:0000256" key="1">
    <source>
        <dbReference type="NCBIfam" id="TIGR00502"/>
    </source>
</evidence>
<dbReference type="AlphaFoldDB" id="A0A2H0VD39"/>
<evidence type="ECO:0000259" key="2">
    <source>
        <dbReference type="Pfam" id="PF01182"/>
    </source>
</evidence>
<sequence length="234" mass="26388">MKIIKVKNYNELSALAAKAVIEQIRNRPSSVLGLATGETQEGLYKNLVRDFQSKRVDFSRVTIFNLDEYWKIAPQNPQSYQYYMRKHLIDYINLNPKNFYILNGLADDAEAECKNYELKISGCGGIDLQILGIGANGHLAFNEPGTEKDSKTRKVKLEELTRKDNSRFFQNIDEVPKYALTMGIGTILSAKKILLLAGAKKKEIVEKSILGPVTPKVPSSYLQKHSDVSIIYVL</sequence>
<proteinExistence type="predicted"/>
<accession>A0A2H0VD39</accession>
<dbReference type="GO" id="GO:0006046">
    <property type="term" value="P:N-acetylglucosamine catabolic process"/>
    <property type="evidence" value="ECO:0007669"/>
    <property type="project" value="UniProtKB-UniRule"/>
</dbReference>
<protein>
    <recommendedName>
        <fullName evidence="1">Glucosamine-6-phosphate deaminase</fullName>
        <ecNumber evidence="1">3.5.99.6</ecNumber>
    </recommendedName>
</protein>
<dbReference type="GO" id="GO:0005975">
    <property type="term" value="P:carbohydrate metabolic process"/>
    <property type="evidence" value="ECO:0007669"/>
    <property type="project" value="InterPro"/>
</dbReference>
<name>A0A2H0VD39_9BACT</name>
<dbReference type="Proteomes" id="UP000230557">
    <property type="component" value="Unassembled WGS sequence"/>
</dbReference>
<evidence type="ECO:0000313" key="3">
    <source>
        <dbReference type="EMBL" id="PIR97028.1"/>
    </source>
</evidence>
<dbReference type="NCBIfam" id="TIGR00502">
    <property type="entry name" value="nagB"/>
    <property type="match status" value="1"/>
</dbReference>
<gene>
    <name evidence="3" type="primary">nagB</name>
    <name evidence="3" type="ORF">COT91_03575</name>
</gene>
<dbReference type="InterPro" id="IPR006148">
    <property type="entry name" value="Glc/Gal-6P_isomerase"/>
</dbReference>
<dbReference type="EC" id="3.5.99.6" evidence="1"/>
<dbReference type="PROSITE" id="PS01161">
    <property type="entry name" value="GLC_GALNAC_ISOMERASE"/>
    <property type="match status" value="1"/>
</dbReference>
<dbReference type="InterPro" id="IPR018321">
    <property type="entry name" value="Glucosamine6P_isomerase_CS"/>
</dbReference>
<dbReference type="SUPFAM" id="SSF100950">
    <property type="entry name" value="NagB/RpiA/CoA transferase-like"/>
    <property type="match status" value="1"/>
</dbReference>
<dbReference type="InterPro" id="IPR037171">
    <property type="entry name" value="NagB/RpiA_transferase-like"/>
</dbReference>
<dbReference type="Gene3D" id="3.40.50.1360">
    <property type="match status" value="1"/>
</dbReference>
<reference evidence="4" key="1">
    <citation type="submission" date="2017-09" db="EMBL/GenBank/DDBJ databases">
        <title>Depth-based differentiation of microbial function through sediment-hosted aquifers and enrichment of novel symbionts in the deep terrestrial subsurface.</title>
        <authorList>
            <person name="Probst A.J."/>
            <person name="Ladd B."/>
            <person name="Jarett J.K."/>
            <person name="Geller-Mcgrath D.E."/>
            <person name="Sieber C.M.K."/>
            <person name="Emerson J.B."/>
            <person name="Anantharaman K."/>
            <person name="Thomas B.C."/>
            <person name="Malmstrom R."/>
            <person name="Stieglmeier M."/>
            <person name="Klingl A."/>
            <person name="Woyke T."/>
            <person name="Ryan C.M."/>
            <person name="Banfield J.F."/>
        </authorList>
    </citation>
    <scope>NUCLEOTIDE SEQUENCE [LARGE SCALE GENOMIC DNA]</scope>
</reference>
<organism evidence="3 4">
    <name type="scientific">Candidatus Doudnabacteria bacterium CG10_big_fil_rev_8_21_14_0_10_41_10</name>
    <dbReference type="NCBI Taxonomy" id="1974551"/>
    <lineage>
        <taxon>Bacteria</taxon>
        <taxon>Candidatus Doudnaibacteriota</taxon>
    </lineage>
</organism>
<dbReference type="CDD" id="cd01399">
    <property type="entry name" value="GlcN6P_deaminase"/>
    <property type="match status" value="1"/>
</dbReference>
<dbReference type="PANTHER" id="PTHR42892:SF1">
    <property type="entry name" value="GLUCOSAMINE-6-PHOSPHATE ISOMERASE"/>
    <property type="match status" value="1"/>
</dbReference>
<dbReference type="Pfam" id="PF01182">
    <property type="entry name" value="Glucosamine_iso"/>
    <property type="match status" value="1"/>
</dbReference>
<dbReference type="InterPro" id="IPR004547">
    <property type="entry name" value="Glucosamine6P_isomerase"/>
</dbReference>
<dbReference type="EMBL" id="PFAJ01000048">
    <property type="protein sequence ID" value="PIR97028.1"/>
    <property type="molecule type" value="Genomic_DNA"/>
</dbReference>